<name>A0A1B8ZWQ8_9FLAO</name>
<reference evidence="1 2" key="1">
    <citation type="submission" date="2016-07" db="EMBL/GenBank/DDBJ databases">
        <authorList>
            <person name="Jeong J.-J."/>
            <person name="Kim D.W."/>
            <person name="Sang M.K."/>
            <person name="Choi I.-G."/>
            <person name="Kim K.D."/>
        </authorList>
    </citation>
    <scope>NUCLEOTIDE SEQUENCE [LARGE SCALE GENOMIC DNA]</scope>
    <source>
        <strain evidence="1 2">UTM-3</strain>
    </source>
</reference>
<dbReference type="AlphaFoldDB" id="A0A1B8ZWQ8"/>
<protein>
    <submittedName>
        <fullName evidence="1">Uncharacterized protein</fullName>
    </submittedName>
</protein>
<comment type="caution">
    <text evidence="1">The sequence shown here is derived from an EMBL/GenBank/DDBJ whole genome shotgun (WGS) entry which is preliminary data.</text>
</comment>
<gene>
    <name evidence="1" type="ORF">BBI01_04840</name>
</gene>
<sequence length="60" mass="7055">MNIYLTYYPAFAILPVSLNDSFFTKFWSKTTACNIFQFSIFLKNTILNSLKNNHILMKIN</sequence>
<evidence type="ECO:0000313" key="1">
    <source>
        <dbReference type="EMBL" id="OCA76025.1"/>
    </source>
</evidence>
<keyword evidence="2" id="KW-1185">Reference proteome</keyword>
<organism evidence="1 2">
    <name type="scientific">Chryseobacterium artocarpi</name>
    <dbReference type="NCBI Taxonomy" id="1414727"/>
    <lineage>
        <taxon>Bacteria</taxon>
        <taxon>Pseudomonadati</taxon>
        <taxon>Bacteroidota</taxon>
        <taxon>Flavobacteriia</taxon>
        <taxon>Flavobacteriales</taxon>
        <taxon>Weeksellaceae</taxon>
        <taxon>Chryseobacterium group</taxon>
        <taxon>Chryseobacterium</taxon>
    </lineage>
</organism>
<dbReference type="EMBL" id="MAYH01000012">
    <property type="protein sequence ID" value="OCA76025.1"/>
    <property type="molecule type" value="Genomic_DNA"/>
</dbReference>
<proteinExistence type="predicted"/>
<evidence type="ECO:0000313" key="2">
    <source>
        <dbReference type="Proteomes" id="UP000092651"/>
    </source>
</evidence>
<accession>A0A1B8ZWQ8</accession>
<dbReference type="Proteomes" id="UP000092651">
    <property type="component" value="Unassembled WGS sequence"/>
</dbReference>